<evidence type="ECO:0000313" key="12">
    <source>
        <dbReference type="EMBL" id="KAJ4769209.1"/>
    </source>
</evidence>
<evidence type="ECO:0000256" key="11">
    <source>
        <dbReference type="ARBA" id="ARBA00023180"/>
    </source>
</evidence>
<proteinExistence type="inferred from homology"/>
<comment type="similarity">
    <text evidence="2">Belongs to the RLP family.</text>
</comment>
<name>A0AAV8DQ74_9POAL</name>
<reference evidence="12" key="1">
    <citation type="submission" date="2022-08" db="EMBL/GenBank/DDBJ databases">
        <authorList>
            <person name="Marques A."/>
        </authorList>
    </citation>
    <scope>NUCLEOTIDE SEQUENCE</scope>
    <source>
        <strain evidence="12">RhyPub2mFocal</strain>
        <tissue evidence="12">Leaves</tissue>
    </source>
</reference>
<dbReference type="Proteomes" id="UP001140206">
    <property type="component" value="Chromosome 3"/>
</dbReference>
<keyword evidence="8" id="KW-0677">Repeat</keyword>
<keyword evidence="11" id="KW-0325">Glycoprotein</keyword>
<keyword evidence="12" id="KW-0418">Kinase</keyword>
<keyword evidence="13" id="KW-1185">Reference proteome</keyword>
<dbReference type="InterPro" id="IPR032675">
    <property type="entry name" value="LRR_dom_sf"/>
</dbReference>
<dbReference type="GO" id="GO:0009742">
    <property type="term" value="P:brassinosteroid mediated signaling pathway"/>
    <property type="evidence" value="ECO:0007669"/>
    <property type="project" value="UniProtKB-KW"/>
</dbReference>
<gene>
    <name evidence="12" type="ORF">LUZ62_053466</name>
</gene>
<dbReference type="AlphaFoldDB" id="A0AAV8DQ74"/>
<evidence type="ECO:0000256" key="9">
    <source>
        <dbReference type="ARBA" id="ARBA00022989"/>
    </source>
</evidence>
<evidence type="ECO:0000256" key="10">
    <source>
        <dbReference type="ARBA" id="ARBA00023136"/>
    </source>
</evidence>
<keyword evidence="7" id="KW-0732">Signal</keyword>
<dbReference type="InterPro" id="IPR001611">
    <property type="entry name" value="Leu-rich_rpt"/>
</dbReference>
<organism evidence="12 13">
    <name type="scientific">Rhynchospora pubera</name>
    <dbReference type="NCBI Taxonomy" id="906938"/>
    <lineage>
        <taxon>Eukaryota</taxon>
        <taxon>Viridiplantae</taxon>
        <taxon>Streptophyta</taxon>
        <taxon>Embryophyta</taxon>
        <taxon>Tracheophyta</taxon>
        <taxon>Spermatophyta</taxon>
        <taxon>Magnoliopsida</taxon>
        <taxon>Liliopsida</taxon>
        <taxon>Poales</taxon>
        <taxon>Cyperaceae</taxon>
        <taxon>Cyperoideae</taxon>
        <taxon>Rhynchosporeae</taxon>
        <taxon>Rhynchospora</taxon>
    </lineage>
</organism>
<evidence type="ECO:0000256" key="6">
    <source>
        <dbReference type="ARBA" id="ARBA00022692"/>
    </source>
</evidence>
<evidence type="ECO:0000256" key="4">
    <source>
        <dbReference type="ARBA" id="ARBA00022614"/>
    </source>
</evidence>
<dbReference type="PANTHER" id="PTHR48063:SF112">
    <property type="entry name" value="RECEPTOR LIKE PROTEIN 30-LIKE"/>
    <property type="match status" value="1"/>
</dbReference>
<keyword evidence="5" id="KW-1070">Brassinosteroid signaling pathway</keyword>
<evidence type="ECO:0000256" key="8">
    <source>
        <dbReference type="ARBA" id="ARBA00022737"/>
    </source>
</evidence>
<dbReference type="Gene3D" id="3.80.10.10">
    <property type="entry name" value="Ribonuclease Inhibitor"/>
    <property type="match status" value="1"/>
</dbReference>
<keyword evidence="12" id="KW-0675">Receptor</keyword>
<comment type="subcellular location">
    <subcellularLocation>
        <location evidence="1">Cell membrane</location>
        <topology evidence="1">Single-pass type I membrane protein</topology>
    </subcellularLocation>
</comment>
<evidence type="ECO:0000256" key="7">
    <source>
        <dbReference type="ARBA" id="ARBA00022729"/>
    </source>
</evidence>
<dbReference type="PRINTS" id="PR00019">
    <property type="entry name" value="LEURICHRPT"/>
</dbReference>
<dbReference type="Pfam" id="PF13855">
    <property type="entry name" value="LRR_8"/>
    <property type="match status" value="1"/>
</dbReference>
<evidence type="ECO:0000256" key="5">
    <source>
        <dbReference type="ARBA" id="ARBA00022626"/>
    </source>
</evidence>
<keyword evidence="6" id="KW-0812">Transmembrane</keyword>
<dbReference type="PROSITE" id="PS51450">
    <property type="entry name" value="LRR"/>
    <property type="match status" value="1"/>
</dbReference>
<keyword evidence="3" id="KW-1003">Cell membrane</keyword>
<accession>A0AAV8DQ74</accession>
<dbReference type="InterPro" id="IPR046956">
    <property type="entry name" value="RLP23-like"/>
</dbReference>
<keyword evidence="12" id="KW-0808">Transferase</keyword>
<keyword evidence="4" id="KW-0433">Leucine-rich repeat</keyword>
<dbReference type="EMBL" id="JAMFTS010000003">
    <property type="protein sequence ID" value="KAJ4769209.1"/>
    <property type="molecule type" value="Genomic_DNA"/>
</dbReference>
<dbReference type="Pfam" id="PF00560">
    <property type="entry name" value="LRR_1"/>
    <property type="match status" value="2"/>
</dbReference>
<dbReference type="PANTHER" id="PTHR48063">
    <property type="entry name" value="LRR RECEPTOR-LIKE KINASE"/>
    <property type="match status" value="1"/>
</dbReference>
<dbReference type="GO" id="GO:0005886">
    <property type="term" value="C:plasma membrane"/>
    <property type="evidence" value="ECO:0007669"/>
    <property type="project" value="UniProtKB-SubCell"/>
</dbReference>
<dbReference type="GO" id="GO:0016301">
    <property type="term" value="F:kinase activity"/>
    <property type="evidence" value="ECO:0007669"/>
    <property type="project" value="UniProtKB-KW"/>
</dbReference>
<comment type="caution">
    <text evidence="12">The sequence shown here is derived from an EMBL/GenBank/DDBJ whole genome shotgun (WGS) entry which is preliminary data.</text>
</comment>
<sequence>MLNNLQLLDLSNNNLSGPIPHSLAHMSSMILKTASNESYIYLDRGYQEIIIETVKLTWKGEIVVYLTVALLTGIDLSCNFLSGEIPEDMMKLQGLNFLNLSRNQLSGVIPQNIGNLTSLEVLDLSMNHLSGTIPQSIAHLTSLDTLNLSHNKLTGHIPHGSQLQTFNPSVFSDNDGLCGFPLPNN</sequence>
<dbReference type="SMART" id="SM00369">
    <property type="entry name" value="LRR_TYP"/>
    <property type="match status" value="4"/>
</dbReference>
<evidence type="ECO:0000256" key="1">
    <source>
        <dbReference type="ARBA" id="ARBA00004251"/>
    </source>
</evidence>
<keyword evidence="9" id="KW-1133">Transmembrane helix</keyword>
<evidence type="ECO:0000256" key="2">
    <source>
        <dbReference type="ARBA" id="ARBA00009592"/>
    </source>
</evidence>
<dbReference type="SUPFAM" id="SSF52058">
    <property type="entry name" value="L domain-like"/>
    <property type="match status" value="1"/>
</dbReference>
<dbReference type="InterPro" id="IPR003591">
    <property type="entry name" value="Leu-rich_rpt_typical-subtyp"/>
</dbReference>
<protein>
    <submittedName>
        <fullName evidence="12">LRR receptor-like serine/threonine-protein kinase FLS2</fullName>
    </submittedName>
</protein>
<evidence type="ECO:0000313" key="13">
    <source>
        <dbReference type="Proteomes" id="UP001140206"/>
    </source>
</evidence>
<evidence type="ECO:0000256" key="3">
    <source>
        <dbReference type="ARBA" id="ARBA00022475"/>
    </source>
</evidence>
<dbReference type="FunFam" id="3.80.10.10:FF:000111">
    <property type="entry name" value="LRR receptor-like serine/threonine-protein kinase ERECTA"/>
    <property type="match status" value="1"/>
</dbReference>
<keyword evidence="10" id="KW-0472">Membrane</keyword>